<sequence>MVNPCPENKIRSKIQSPTAKSSQKMLWQSLFLKNIFACISHLRKGYHLVDGSLRPHLSLPGAGKHCPSFRKEERVPMMKKGTTDYSERTESRDQEDAESQKEETPITKRGTRDPKDEQNTGAEKGAGAVTQDT</sequence>
<reference evidence="2" key="1">
    <citation type="journal article" date="2022" name="bioRxiv">
        <title>Sequencing and chromosome-scale assembly of the giantPleurodeles waltlgenome.</title>
        <authorList>
            <person name="Brown T."/>
            <person name="Elewa A."/>
            <person name="Iarovenko S."/>
            <person name="Subramanian E."/>
            <person name="Araus A.J."/>
            <person name="Petzold A."/>
            <person name="Susuki M."/>
            <person name="Suzuki K.-i.T."/>
            <person name="Hayashi T."/>
            <person name="Toyoda A."/>
            <person name="Oliveira C."/>
            <person name="Osipova E."/>
            <person name="Leigh N.D."/>
            <person name="Simon A."/>
            <person name="Yun M.H."/>
        </authorList>
    </citation>
    <scope>NUCLEOTIDE SEQUENCE</scope>
    <source>
        <strain evidence="2">20211129_DDA</strain>
        <tissue evidence="2">Liver</tissue>
    </source>
</reference>
<evidence type="ECO:0000313" key="2">
    <source>
        <dbReference type="EMBL" id="KAJ1150544.1"/>
    </source>
</evidence>
<accession>A0AAV7RH41</accession>
<evidence type="ECO:0000256" key="1">
    <source>
        <dbReference type="SAM" id="MobiDB-lite"/>
    </source>
</evidence>
<keyword evidence="3" id="KW-1185">Reference proteome</keyword>
<evidence type="ECO:0000313" key="3">
    <source>
        <dbReference type="Proteomes" id="UP001066276"/>
    </source>
</evidence>
<feature type="region of interest" description="Disordered" evidence="1">
    <location>
        <begin position="58"/>
        <end position="133"/>
    </location>
</feature>
<organism evidence="2 3">
    <name type="scientific">Pleurodeles waltl</name>
    <name type="common">Iberian ribbed newt</name>
    <dbReference type="NCBI Taxonomy" id="8319"/>
    <lineage>
        <taxon>Eukaryota</taxon>
        <taxon>Metazoa</taxon>
        <taxon>Chordata</taxon>
        <taxon>Craniata</taxon>
        <taxon>Vertebrata</taxon>
        <taxon>Euteleostomi</taxon>
        <taxon>Amphibia</taxon>
        <taxon>Batrachia</taxon>
        <taxon>Caudata</taxon>
        <taxon>Salamandroidea</taxon>
        <taxon>Salamandridae</taxon>
        <taxon>Pleurodelinae</taxon>
        <taxon>Pleurodeles</taxon>
    </lineage>
</organism>
<proteinExistence type="predicted"/>
<dbReference type="EMBL" id="JANPWB010000009">
    <property type="protein sequence ID" value="KAJ1150544.1"/>
    <property type="molecule type" value="Genomic_DNA"/>
</dbReference>
<comment type="caution">
    <text evidence="2">The sequence shown here is derived from an EMBL/GenBank/DDBJ whole genome shotgun (WGS) entry which is preliminary data.</text>
</comment>
<dbReference type="Proteomes" id="UP001066276">
    <property type="component" value="Chromosome 5"/>
</dbReference>
<gene>
    <name evidence="2" type="ORF">NDU88_003335</name>
</gene>
<feature type="compositionally biased region" description="Basic and acidic residues" evidence="1">
    <location>
        <begin position="69"/>
        <end position="118"/>
    </location>
</feature>
<name>A0AAV7RH41_PLEWA</name>
<protein>
    <submittedName>
        <fullName evidence="2">Uncharacterized protein</fullName>
    </submittedName>
</protein>
<dbReference type="AlphaFoldDB" id="A0AAV7RH41"/>